<comment type="caution">
    <text evidence="3">The sequence shown here is derived from an EMBL/GenBank/DDBJ whole genome shotgun (WGS) entry which is preliminary data.</text>
</comment>
<reference evidence="3 4" key="1">
    <citation type="submission" date="2021-01" db="EMBL/GenBank/DDBJ databases">
        <title>Draft genome sequence of Micromonospora sp. strain STR1s_6.</title>
        <authorList>
            <person name="Karlyshev A."/>
            <person name="Jawad R."/>
        </authorList>
    </citation>
    <scope>NUCLEOTIDE SEQUENCE [LARGE SCALE GENOMIC DNA]</scope>
    <source>
        <strain evidence="3 4">STR1S-6</strain>
    </source>
</reference>
<feature type="transmembrane region" description="Helical" evidence="2">
    <location>
        <begin position="219"/>
        <end position="242"/>
    </location>
</feature>
<dbReference type="RefSeq" id="WP_203150912.1">
    <property type="nucleotide sequence ID" value="NZ_JAEVHL010000180.1"/>
</dbReference>
<evidence type="ECO:0000313" key="4">
    <source>
        <dbReference type="Proteomes" id="UP000622245"/>
    </source>
</evidence>
<gene>
    <name evidence="3" type="ORF">JM949_26090</name>
</gene>
<feature type="region of interest" description="Disordered" evidence="1">
    <location>
        <begin position="103"/>
        <end position="212"/>
    </location>
</feature>
<keyword evidence="2" id="KW-0472">Membrane</keyword>
<accession>A0ABS1YML2</accession>
<feature type="compositionally biased region" description="Low complexity" evidence="1">
    <location>
        <begin position="132"/>
        <end position="149"/>
    </location>
</feature>
<keyword evidence="4" id="KW-1185">Reference proteome</keyword>
<feature type="compositionally biased region" description="Pro residues" evidence="1">
    <location>
        <begin position="176"/>
        <end position="194"/>
    </location>
</feature>
<keyword evidence="2" id="KW-0812">Transmembrane</keyword>
<protein>
    <submittedName>
        <fullName evidence="3">Uncharacterized protein</fullName>
    </submittedName>
</protein>
<keyword evidence="2" id="KW-1133">Transmembrane helix</keyword>
<dbReference type="EMBL" id="JAEVHL010000180">
    <property type="protein sequence ID" value="MBM0278547.1"/>
    <property type="molecule type" value="Genomic_DNA"/>
</dbReference>
<evidence type="ECO:0000256" key="2">
    <source>
        <dbReference type="SAM" id="Phobius"/>
    </source>
</evidence>
<name>A0ABS1YML2_9ACTN</name>
<dbReference type="Proteomes" id="UP000622245">
    <property type="component" value="Unassembled WGS sequence"/>
</dbReference>
<feature type="compositionally biased region" description="Low complexity" evidence="1">
    <location>
        <begin position="250"/>
        <end position="272"/>
    </location>
</feature>
<organism evidence="3 4">
    <name type="scientific">Micromonospora tarensis</name>
    <dbReference type="NCBI Taxonomy" id="2806100"/>
    <lineage>
        <taxon>Bacteria</taxon>
        <taxon>Bacillati</taxon>
        <taxon>Actinomycetota</taxon>
        <taxon>Actinomycetes</taxon>
        <taxon>Micromonosporales</taxon>
        <taxon>Micromonosporaceae</taxon>
        <taxon>Micromonospora</taxon>
    </lineage>
</organism>
<evidence type="ECO:0000313" key="3">
    <source>
        <dbReference type="EMBL" id="MBM0278547.1"/>
    </source>
</evidence>
<sequence>MQPGSPFQLLKTLGSCREGKVWSAVDAQGRPLTVAILDVNVAADQQWRTSFASMANALRARDGRPSFLHADFMAPAPWVAYAAGSGTEAEQIFLALGLDYRPGSEPEQARSADSGTAEPPWAKLASSEPVQATPNAGSATSASGGYAPANVADGVGQDHRPTSGAGALGSAHIPPVSVPPAPPVSVPPADPVSPSPFGESYSSNYPALRSTVRKPPRRTGLWVGIAIAVVVALGAVVGFVVWQPDDDKPGPSALDPSPSASVSSSPEPVAFPTGAPRKPGVEPPKPGSWPTEPQFADTDRTKSESPPGLGFTLKVPDTWACDARQRGPGFARYLCGISRPGVPEVGGEIIVRNCPKPCGDEVQAAYRRAEEAWGLPWVQAGNATFAEGPQAAGADRYGLVVVGWWRSSPDGVIDRQIVLRMTATGAQASEVRKVANDIRATLSF</sequence>
<feature type="region of interest" description="Disordered" evidence="1">
    <location>
        <begin position="248"/>
        <end position="311"/>
    </location>
</feature>
<evidence type="ECO:0000256" key="1">
    <source>
        <dbReference type="SAM" id="MobiDB-lite"/>
    </source>
</evidence>
<proteinExistence type="predicted"/>